<comment type="caution">
    <text evidence="11">The sequence shown here is derived from an EMBL/GenBank/DDBJ whole genome shotgun (WGS) entry which is preliminary data.</text>
</comment>
<feature type="signal peptide" evidence="9">
    <location>
        <begin position="1"/>
        <end position="27"/>
    </location>
</feature>
<dbReference type="GO" id="GO:0004519">
    <property type="term" value="F:endonuclease activity"/>
    <property type="evidence" value="ECO:0007669"/>
    <property type="project" value="UniProtKB-KW"/>
</dbReference>
<dbReference type="Gene3D" id="3.60.10.10">
    <property type="entry name" value="Endonuclease/exonuclease/phosphatase"/>
    <property type="match status" value="1"/>
</dbReference>
<gene>
    <name evidence="11" type="ORF">V1633_06205</name>
</gene>
<accession>A0ABU7RPB2</accession>
<evidence type="ECO:0000256" key="1">
    <source>
        <dbReference type="ARBA" id="ARBA00001936"/>
    </source>
</evidence>
<organism evidence="11 12">
    <name type="scientific">Plantactinospora sonchi</name>
    <dbReference type="NCBI Taxonomy" id="1544735"/>
    <lineage>
        <taxon>Bacteria</taxon>
        <taxon>Bacillati</taxon>
        <taxon>Actinomycetota</taxon>
        <taxon>Actinomycetes</taxon>
        <taxon>Micromonosporales</taxon>
        <taxon>Micromonosporaceae</taxon>
        <taxon>Plantactinospora</taxon>
    </lineage>
</organism>
<keyword evidence="12" id="KW-1185">Reference proteome</keyword>
<feature type="domain" description="Endonuclease/exonuclease/phosphatase" evidence="10">
    <location>
        <begin position="37"/>
        <end position="335"/>
    </location>
</feature>
<keyword evidence="4" id="KW-0479">Metal-binding</keyword>
<dbReference type="EMBL" id="JAZGQK010000005">
    <property type="protein sequence ID" value="MEE6258084.1"/>
    <property type="molecule type" value="Genomic_DNA"/>
</dbReference>
<dbReference type="PANTHER" id="PTHR15822:SF4">
    <property type="entry name" value="TYROSYL-DNA PHOSPHODIESTERASE 2"/>
    <property type="match status" value="1"/>
</dbReference>
<evidence type="ECO:0000256" key="6">
    <source>
        <dbReference type="ARBA" id="ARBA00022801"/>
    </source>
</evidence>
<evidence type="ECO:0000256" key="5">
    <source>
        <dbReference type="ARBA" id="ARBA00022763"/>
    </source>
</evidence>
<comment type="cofactor">
    <cofactor evidence="2">
        <name>Mg(2+)</name>
        <dbReference type="ChEBI" id="CHEBI:18420"/>
    </cofactor>
</comment>
<evidence type="ECO:0000256" key="8">
    <source>
        <dbReference type="ARBA" id="ARBA00023204"/>
    </source>
</evidence>
<keyword evidence="5" id="KW-0227">DNA damage</keyword>
<dbReference type="RefSeq" id="WP_331213213.1">
    <property type="nucleotide sequence ID" value="NZ_JAZGQK010000005.1"/>
</dbReference>
<dbReference type="InterPro" id="IPR005135">
    <property type="entry name" value="Endo/exonuclease/phosphatase"/>
</dbReference>
<dbReference type="InterPro" id="IPR051547">
    <property type="entry name" value="TDP2-like"/>
</dbReference>
<protein>
    <submittedName>
        <fullName evidence="11">Endonuclease/exonuclease/phosphatase family protein</fullName>
    </submittedName>
</protein>
<keyword evidence="8" id="KW-0234">DNA repair</keyword>
<evidence type="ECO:0000313" key="12">
    <source>
        <dbReference type="Proteomes" id="UP001332243"/>
    </source>
</evidence>
<keyword evidence="9" id="KW-0732">Signal</keyword>
<evidence type="ECO:0000256" key="9">
    <source>
        <dbReference type="SAM" id="SignalP"/>
    </source>
</evidence>
<feature type="chain" id="PRO_5045254928" evidence="9">
    <location>
        <begin position="28"/>
        <end position="347"/>
    </location>
</feature>
<keyword evidence="6" id="KW-0378">Hydrolase</keyword>
<keyword evidence="3" id="KW-0540">Nuclease</keyword>
<evidence type="ECO:0000259" key="10">
    <source>
        <dbReference type="Pfam" id="PF03372"/>
    </source>
</evidence>
<name>A0ABU7RPB2_9ACTN</name>
<sequence length="347" mass="37529">MTRRFRTLLAAVAVVATALGPATPVQADNPRRLTVATYNVYQGADLTVLFTAPTLPELVERAGLAYQQVVATDFPARARAIARLLAKTRPDVLGLQEVALWKKGPLDGPLQVSYDFLDILLRELRAVGLRYRTAATVTMFTGTLPISATEQASFSDRNALLVRDGLQVSSPQSHLYDAKVVVDTPAGITFNIPSGWIAVDVGVDRRDRVRLVTTHLDPSAAAVRDAQGRELYAALAGSPYPVVVAGDVNSPPTNTTGPYGKFVTGGYRDAWRAVHGARDGFTATQDPDLRNLPSLLDQRVDHVFHRPGRLVAVSAQLVGEAVRDRTPTGLWPSDHAGLVVTLRRVGW</sequence>
<evidence type="ECO:0000313" key="11">
    <source>
        <dbReference type="EMBL" id="MEE6258084.1"/>
    </source>
</evidence>
<dbReference type="Pfam" id="PF03372">
    <property type="entry name" value="Exo_endo_phos"/>
    <property type="match status" value="1"/>
</dbReference>
<dbReference type="InterPro" id="IPR036691">
    <property type="entry name" value="Endo/exonu/phosph_ase_sf"/>
</dbReference>
<keyword evidence="11" id="KW-0255">Endonuclease</keyword>
<evidence type="ECO:0000256" key="4">
    <source>
        <dbReference type="ARBA" id="ARBA00022723"/>
    </source>
</evidence>
<evidence type="ECO:0000256" key="3">
    <source>
        <dbReference type="ARBA" id="ARBA00022722"/>
    </source>
</evidence>
<dbReference type="Proteomes" id="UP001332243">
    <property type="component" value="Unassembled WGS sequence"/>
</dbReference>
<dbReference type="PANTHER" id="PTHR15822">
    <property type="entry name" value="TRAF AND TNF RECEPTOR-ASSOCIATED PROTEIN"/>
    <property type="match status" value="1"/>
</dbReference>
<evidence type="ECO:0000256" key="7">
    <source>
        <dbReference type="ARBA" id="ARBA00022842"/>
    </source>
</evidence>
<reference evidence="11 12" key="1">
    <citation type="submission" date="2024-01" db="EMBL/GenBank/DDBJ databases">
        <title>Genome insights into Plantactinospora sonchi sp. nov.</title>
        <authorList>
            <person name="Wang L."/>
        </authorList>
    </citation>
    <scope>NUCLEOTIDE SEQUENCE [LARGE SCALE GENOMIC DNA]</scope>
    <source>
        <strain evidence="11 12">NEAU-QY2</strain>
    </source>
</reference>
<dbReference type="SUPFAM" id="SSF56219">
    <property type="entry name" value="DNase I-like"/>
    <property type="match status" value="1"/>
</dbReference>
<comment type="cofactor">
    <cofactor evidence="1">
        <name>Mn(2+)</name>
        <dbReference type="ChEBI" id="CHEBI:29035"/>
    </cofactor>
</comment>
<proteinExistence type="predicted"/>
<keyword evidence="7" id="KW-0460">Magnesium</keyword>
<evidence type="ECO:0000256" key="2">
    <source>
        <dbReference type="ARBA" id="ARBA00001946"/>
    </source>
</evidence>